<sequence>MTCGCTCSGSTPGALRKGSQRYVPMTCGCTCSSSTPGALRKGSRRYVPMTCGCTCSGSTPDALRKGSQRYVPMTCGCACSGAAARDSSATQRQHAWRMSSPPRPRNCCRARSLPTSSRTARHTSSDIALPAFLPDEIKVFSCMDEINDVEVIMSFEVKISLEAR</sequence>
<proteinExistence type="predicted"/>
<evidence type="ECO:0000313" key="2">
    <source>
        <dbReference type="Proteomes" id="UP000691718"/>
    </source>
</evidence>
<reference evidence="1" key="1">
    <citation type="submission" date="2021-04" db="EMBL/GenBank/DDBJ databases">
        <authorList>
            <person name="Tunstrom K."/>
        </authorList>
    </citation>
    <scope>NUCLEOTIDE SEQUENCE</scope>
</reference>
<name>A0A8S3WZH5_PARAO</name>
<accession>A0A8S3WZH5</accession>
<evidence type="ECO:0000313" key="1">
    <source>
        <dbReference type="EMBL" id="CAG4992854.1"/>
    </source>
</evidence>
<dbReference type="Proteomes" id="UP000691718">
    <property type="component" value="Unassembled WGS sequence"/>
</dbReference>
<dbReference type="AlphaFoldDB" id="A0A8S3WZH5"/>
<organism evidence="1 2">
    <name type="scientific">Parnassius apollo</name>
    <name type="common">Apollo butterfly</name>
    <name type="synonym">Papilio apollo</name>
    <dbReference type="NCBI Taxonomy" id="110799"/>
    <lineage>
        <taxon>Eukaryota</taxon>
        <taxon>Metazoa</taxon>
        <taxon>Ecdysozoa</taxon>
        <taxon>Arthropoda</taxon>
        <taxon>Hexapoda</taxon>
        <taxon>Insecta</taxon>
        <taxon>Pterygota</taxon>
        <taxon>Neoptera</taxon>
        <taxon>Endopterygota</taxon>
        <taxon>Lepidoptera</taxon>
        <taxon>Glossata</taxon>
        <taxon>Ditrysia</taxon>
        <taxon>Papilionoidea</taxon>
        <taxon>Papilionidae</taxon>
        <taxon>Parnassiinae</taxon>
        <taxon>Parnassini</taxon>
        <taxon>Parnassius</taxon>
        <taxon>Parnassius</taxon>
    </lineage>
</organism>
<dbReference type="EMBL" id="CAJQZP010000885">
    <property type="protein sequence ID" value="CAG4992854.1"/>
    <property type="molecule type" value="Genomic_DNA"/>
</dbReference>
<keyword evidence="2" id="KW-1185">Reference proteome</keyword>
<comment type="caution">
    <text evidence="1">The sequence shown here is derived from an EMBL/GenBank/DDBJ whole genome shotgun (WGS) entry which is preliminary data.</text>
</comment>
<gene>
    <name evidence="1" type="ORF">PAPOLLO_LOCUS12396</name>
</gene>
<protein>
    <submittedName>
        <fullName evidence="1">(apollo) hypothetical protein</fullName>
    </submittedName>
</protein>